<reference evidence="3 4" key="1">
    <citation type="journal article" date="2014" name="Am. J. Bot.">
        <title>Genome assembly and annotation for red clover (Trifolium pratense; Fabaceae).</title>
        <authorList>
            <person name="Istvanek J."/>
            <person name="Jaros M."/>
            <person name="Krenek A."/>
            <person name="Repkova J."/>
        </authorList>
    </citation>
    <scope>NUCLEOTIDE SEQUENCE [LARGE SCALE GENOMIC DNA]</scope>
    <source>
        <strain evidence="4">cv. Tatra</strain>
        <tissue evidence="3">Young leaves</tissue>
    </source>
</reference>
<gene>
    <name evidence="3" type="ORF">L195_g056623</name>
</gene>
<protein>
    <recommendedName>
        <fullName evidence="2">Retrotransposon gag domain-containing protein</fullName>
    </recommendedName>
</protein>
<dbReference type="PANTHER" id="PTHR32108:SF9">
    <property type="entry name" value="REVERSE TRANSCRIPTASE RNASE H-LIKE DOMAIN-CONTAINING PROTEIN"/>
    <property type="match status" value="1"/>
</dbReference>
<dbReference type="PANTHER" id="PTHR32108">
    <property type="entry name" value="DNA-DIRECTED RNA POLYMERASE SUBUNIT ALPHA"/>
    <property type="match status" value="1"/>
</dbReference>
<dbReference type="Proteomes" id="UP000236291">
    <property type="component" value="Unassembled WGS sequence"/>
</dbReference>
<reference evidence="3 4" key="2">
    <citation type="journal article" date="2017" name="Front. Plant Sci.">
        <title>Gene Classification and Mining of Molecular Markers Useful in Red Clover (Trifolium pratense) Breeding.</title>
        <authorList>
            <person name="Istvanek J."/>
            <person name="Dluhosova J."/>
            <person name="Dluhos P."/>
            <person name="Patkova L."/>
            <person name="Nedelnik J."/>
            <person name="Repkova J."/>
        </authorList>
    </citation>
    <scope>NUCLEOTIDE SEQUENCE [LARGE SCALE GENOMIC DNA]</scope>
    <source>
        <strain evidence="4">cv. Tatra</strain>
        <tissue evidence="3">Young leaves</tissue>
    </source>
</reference>
<dbReference type="Pfam" id="PF03732">
    <property type="entry name" value="Retrotrans_gag"/>
    <property type="match status" value="1"/>
</dbReference>
<name>A0A2K3KSK2_TRIPR</name>
<evidence type="ECO:0000313" key="3">
    <source>
        <dbReference type="EMBL" id="PNX69264.1"/>
    </source>
</evidence>
<dbReference type="ExpressionAtlas" id="A0A2K3KSK2">
    <property type="expression patterns" value="baseline"/>
</dbReference>
<evidence type="ECO:0000313" key="4">
    <source>
        <dbReference type="Proteomes" id="UP000236291"/>
    </source>
</evidence>
<feature type="domain" description="Retrotransposon gag" evidence="2">
    <location>
        <begin position="49"/>
        <end position="124"/>
    </location>
</feature>
<accession>A0A2K3KSK2</accession>
<organism evidence="3 4">
    <name type="scientific">Trifolium pratense</name>
    <name type="common">Red clover</name>
    <dbReference type="NCBI Taxonomy" id="57577"/>
    <lineage>
        <taxon>Eukaryota</taxon>
        <taxon>Viridiplantae</taxon>
        <taxon>Streptophyta</taxon>
        <taxon>Embryophyta</taxon>
        <taxon>Tracheophyta</taxon>
        <taxon>Spermatophyta</taxon>
        <taxon>Magnoliopsida</taxon>
        <taxon>eudicotyledons</taxon>
        <taxon>Gunneridae</taxon>
        <taxon>Pentapetalae</taxon>
        <taxon>rosids</taxon>
        <taxon>fabids</taxon>
        <taxon>Fabales</taxon>
        <taxon>Fabaceae</taxon>
        <taxon>Papilionoideae</taxon>
        <taxon>50 kb inversion clade</taxon>
        <taxon>NPAAA clade</taxon>
        <taxon>Hologalegina</taxon>
        <taxon>IRL clade</taxon>
        <taxon>Trifolieae</taxon>
        <taxon>Trifolium</taxon>
    </lineage>
</organism>
<sequence length="180" mass="20924">MYRAFEERLKVVEGFSVYGVDAMNMCLILDVAIPPKFNVPDLRNTRGSTLERSQIQTWKDLDAFLKQYKYNLDMAPNRMQLQNLSQKSSESFKEYAQRWRELVARVEPSLLEKELVDTFMSTLQGPYYEKMIGSISSGFTDMVIIVERVKEGLKSSKIQDSSSNQVGEKKHFNNHHKKKE</sequence>
<feature type="region of interest" description="Disordered" evidence="1">
    <location>
        <begin position="156"/>
        <end position="180"/>
    </location>
</feature>
<dbReference type="AlphaFoldDB" id="A0A2K3KSK2"/>
<feature type="non-terminal residue" evidence="3">
    <location>
        <position position="180"/>
    </location>
</feature>
<dbReference type="InterPro" id="IPR005162">
    <property type="entry name" value="Retrotrans_gag_dom"/>
</dbReference>
<evidence type="ECO:0000256" key="1">
    <source>
        <dbReference type="SAM" id="MobiDB-lite"/>
    </source>
</evidence>
<proteinExistence type="predicted"/>
<evidence type="ECO:0000259" key="2">
    <source>
        <dbReference type="Pfam" id="PF03732"/>
    </source>
</evidence>
<comment type="caution">
    <text evidence="3">The sequence shown here is derived from an EMBL/GenBank/DDBJ whole genome shotgun (WGS) entry which is preliminary data.</text>
</comment>
<dbReference type="EMBL" id="ASHM01108085">
    <property type="protein sequence ID" value="PNX69264.1"/>
    <property type="molecule type" value="Genomic_DNA"/>
</dbReference>
<feature type="compositionally biased region" description="Polar residues" evidence="1">
    <location>
        <begin position="156"/>
        <end position="166"/>
    </location>
</feature>